<accession>A0AAV7QY22</accession>
<sequence length="160" mass="17434">MEVPGVGSLTTHTSPSCPDAKKPGLYHNKLDNLTQRVNSIVMALVKPKIYLTTAKSHFSEVEDSTNTATDKLVGMHMIMQAKNKDVEAPSHHYNIWIGWAHQALGPIPPPGAPPTHHLMLAWPEKPVCILLEESVTLDEILEAIGGLPMGSSLGRDLFIT</sequence>
<name>A0AAV7QY22_PLEWA</name>
<dbReference type="AlphaFoldDB" id="A0AAV7QY22"/>
<reference evidence="2" key="1">
    <citation type="journal article" date="2022" name="bioRxiv">
        <title>Sequencing and chromosome-scale assembly of the giantPleurodeles waltlgenome.</title>
        <authorList>
            <person name="Brown T."/>
            <person name="Elewa A."/>
            <person name="Iarovenko S."/>
            <person name="Subramanian E."/>
            <person name="Araus A.J."/>
            <person name="Petzold A."/>
            <person name="Susuki M."/>
            <person name="Suzuki K.-i.T."/>
            <person name="Hayashi T."/>
            <person name="Toyoda A."/>
            <person name="Oliveira C."/>
            <person name="Osipova E."/>
            <person name="Leigh N.D."/>
            <person name="Simon A."/>
            <person name="Yun M.H."/>
        </authorList>
    </citation>
    <scope>NUCLEOTIDE SEQUENCE</scope>
    <source>
        <strain evidence="2">20211129_DDA</strain>
        <tissue evidence="2">Liver</tissue>
    </source>
</reference>
<dbReference type="Proteomes" id="UP001066276">
    <property type="component" value="Chromosome 6"/>
</dbReference>
<feature type="region of interest" description="Disordered" evidence="1">
    <location>
        <begin position="1"/>
        <end position="23"/>
    </location>
</feature>
<evidence type="ECO:0000313" key="3">
    <source>
        <dbReference type="Proteomes" id="UP001066276"/>
    </source>
</evidence>
<proteinExistence type="predicted"/>
<dbReference type="EMBL" id="JANPWB010000010">
    <property type="protein sequence ID" value="KAJ1143388.1"/>
    <property type="molecule type" value="Genomic_DNA"/>
</dbReference>
<evidence type="ECO:0000313" key="2">
    <source>
        <dbReference type="EMBL" id="KAJ1143388.1"/>
    </source>
</evidence>
<gene>
    <name evidence="2" type="ORF">NDU88_009697</name>
</gene>
<keyword evidence="3" id="KW-1185">Reference proteome</keyword>
<comment type="caution">
    <text evidence="2">The sequence shown here is derived from an EMBL/GenBank/DDBJ whole genome shotgun (WGS) entry which is preliminary data.</text>
</comment>
<evidence type="ECO:0000256" key="1">
    <source>
        <dbReference type="SAM" id="MobiDB-lite"/>
    </source>
</evidence>
<organism evidence="2 3">
    <name type="scientific">Pleurodeles waltl</name>
    <name type="common">Iberian ribbed newt</name>
    <dbReference type="NCBI Taxonomy" id="8319"/>
    <lineage>
        <taxon>Eukaryota</taxon>
        <taxon>Metazoa</taxon>
        <taxon>Chordata</taxon>
        <taxon>Craniata</taxon>
        <taxon>Vertebrata</taxon>
        <taxon>Euteleostomi</taxon>
        <taxon>Amphibia</taxon>
        <taxon>Batrachia</taxon>
        <taxon>Caudata</taxon>
        <taxon>Salamandroidea</taxon>
        <taxon>Salamandridae</taxon>
        <taxon>Pleurodelinae</taxon>
        <taxon>Pleurodeles</taxon>
    </lineage>
</organism>
<protein>
    <submittedName>
        <fullName evidence="2">Uncharacterized protein</fullName>
    </submittedName>
</protein>